<comment type="caution">
    <text evidence="1">The sequence shown here is derived from an EMBL/GenBank/DDBJ whole genome shotgun (WGS) entry which is preliminary data.</text>
</comment>
<accession>A0A5B7EPP2</accession>
<organism evidence="1 2">
    <name type="scientific">Portunus trituberculatus</name>
    <name type="common">Swimming crab</name>
    <name type="synonym">Neptunus trituberculatus</name>
    <dbReference type="NCBI Taxonomy" id="210409"/>
    <lineage>
        <taxon>Eukaryota</taxon>
        <taxon>Metazoa</taxon>
        <taxon>Ecdysozoa</taxon>
        <taxon>Arthropoda</taxon>
        <taxon>Crustacea</taxon>
        <taxon>Multicrustacea</taxon>
        <taxon>Malacostraca</taxon>
        <taxon>Eumalacostraca</taxon>
        <taxon>Eucarida</taxon>
        <taxon>Decapoda</taxon>
        <taxon>Pleocyemata</taxon>
        <taxon>Brachyura</taxon>
        <taxon>Eubrachyura</taxon>
        <taxon>Portunoidea</taxon>
        <taxon>Portunidae</taxon>
        <taxon>Portuninae</taxon>
        <taxon>Portunus</taxon>
    </lineage>
</organism>
<gene>
    <name evidence="1" type="ORF">E2C01_028797</name>
</gene>
<dbReference type="Proteomes" id="UP000324222">
    <property type="component" value="Unassembled WGS sequence"/>
</dbReference>
<dbReference type="EMBL" id="VSRR010003262">
    <property type="protein sequence ID" value="MPC35375.1"/>
    <property type="molecule type" value="Genomic_DNA"/>
</dbReference>
<protein>
    <submittedName>
        <fullName evidence="1">Uncharacterized protein</fullName>
    </submittedName>
</protein>
<dbReference type="AlphaFoldDB" id="A0A5B7EPP2"/>
<reference evidence="1 2" key="1">
    <citation type="submission" date="2019-05" db="EMBL/GenBank/DDBJ databases">
        <title>Another draft genome of Portunus trituberculatus and its Hox gene families provides insights of decapod evolution.</title>
        <authorList>
            <person name="Jeong J.-H."/>
            <person name="Song I."/>
            <person name="Kim S."/>
            <person name="Choi T."/>
            <person name="Kim D."/>
            <person name="Ryu S."/>
            <person name="Kim W."/>
        </authorList>
    </citation>
    <scope>NUCLEOTIDE SEQUENCE [LARGE SCALE GENOMIC DNA]</scope>
    <source>
        <tissue evidence="1">Muscle</tissue>
    </source>
</reference>
<proteinExistence type="predicted"/>
<name>A0A5B7EPP2_PORTR</name>
<sequence length="113" mass="12462">MKEPRRQHHHNAHCKVLPPFRAARGQHILPHPLGSKSGGRVSASPERLGVELAALSLPLAFHLLTRRCTLPRCHGDAPANHGPHLLAYERTRTVEVVVVVVMRCGGLRHDVCT</sequence>
<evidence type="ECO:0000313" key="1">
    <source>
        <dbReference type="EMBL" id="MPC35375.1"/>
    </source>
</evidence>
<evidence type="ECO:0000313" key="2">
    <source>
        <dbReference type="Proteomes" id="UP000324222"/>
    </source>
</evidence>
<keyword evidence="2" id="KW-1185">Reference proteome</keyword>